<name>A0A392VSS5_9FABA</name>
<dbReference type="Proteomes" id="UP000265520">
    <property type="component" value="Unassembled WGS sequence"/>
</dbReference>
<accession>A0A392VSS5</accession>
<organism evidence="1 2">
    <name type="scientific">Trifolium medium</name>
    <dbReference type="NCBI Taxonomy" id="97028"/>
    <lineage>
        <taxon>Eukaryota</taxon>
        <taxon>Viridiplantae</taxon>
        <taxon>Streptophyta</taxon>
        <taxon>Embryophyta</taxon>
        <taxon>Tracheophyta</taxon>
        <taxon>Spermatophyta</taxon>
        <taxon>Magnoliopsida</taxon>
        <taxon>eudicotyledons</taxon>
        <taxon>Gunneridae</taxon>
        <taxon>Pentapetalae</taxon>
        <taxon>rosids</taxon>
        <taxon>fabids</taxon>
        <taxon>Fabales</taxon>
        <taxon>Fabaceae</taxon>
        <taxon>Papilionoideae</taxon>
        <taxon>50 kb inversion clade</taxon>
        <taxon>NPAAA clade</taxon>
        <taxon>Hologalegina</taxon>
        <taxon>IRL clade</taxon>
        <taxon>Trifolieae</taxon>
        <taxon>Trifolium</taxon>
    </lineage>
</organism>
<proteinExistence type="predicted"/>
<reference evidence="1 2" key="1">
    <citation type="journal article" date="2018" name="Front. Plant Sci.">
        <title>Red Clover (Trifolium pratense) and Zigzag Clover (T. medium) - A Picture of Genomic Similarities and Differences.</title>
        <authorList>
            <person name="Dluhosova J."/>
            <person name="Istvanek J."/>
            <person name="Nedelnik J."/>
            <person name="Repkova J."/>
        </authorList>
    </citation>
    <scope>NUCLEOTIDE SEQUENCE [LARGE SCALE GENOMIC DNA]</scope>
    <source>
        <strain evidence="2">cv. 10/8</strain>
        <tissue evidence="1">Leaf</tissue>
    </source>
</reference>
<comment type="caution">
    <text evidence="1">The sequence shown here is derived from an EMBL/GenBank/DDBJ whole genome shotgun (WGS) entry which is preliminary data.</text>
</comment>
<feature type="non-terminal residue" evidence="1">
    <location>
        <position position="1"/>
    </location>
</feature>
<dbReference type="AlphaFoldDB" id="A0A392VSS5"/>
<evidence type="ECO:0000313" key="1">
    <source>
        <dbReference type="EMBL" id="MCI89745.1"/>
    </source>
</evidence>
<keyword evidence="2" id="KW-1185">Reference proteome</keyword>
<dbReference type="EMBL" id="LXQA011226846">
    <property type="protein sequence ID" value="MCI89745.1"/>
    <property type="molecule type" value="Genomic_DNA"/>
</dbReference>
<feature type="non-terminal residue" evidence="1">
    <location>
        <position position="70"/>
    </location>
</feature>
<protein>
    <submittedName>
        <fullName evidence="1">Anthranilate synthase alpha</fullName>
    </submittedName>
</protein>
<sequence>EKAIPYKYDATMLQDGKEIPNPPLSSVVSIADGNKLLRSGRILPAFEKLTDIVKKMPVPDPGKGKEASQS</sequence>
<evidence type="ECO:0000313" key="2">
    <source>
        <dbReference type="Proteomes" id="UP000265520"/>
    </source>
</evidence>